<sequence length="782" mass="80208">MAERARTGAALSSSRGERRGSVALSSVALLAVAAAVTAFSAILDEGLWGPSVLVVVAAAIAAAATARRFLTRWPVVGATAAALLGALLALTVQFAADTALLGVVPLPATVARFLELIAAGELSIAEQSIPAAADDGIRFIMAIGVTGLAIMTEAVLVHGRRPAFIAVPLLAILAVPVVLAPGALPLLSVLATAAAFLLALAVHRPAASGGAAAAGRALAVAAGVLVAALLVPPLLPPVIAGAALPGTGLAGLVTGVNPVLELGDDLRRDTPVTALRYSTDADGGVYLTLSHLADFEGQTVQPVLGGEATESDQVGPPTWLGEQVPTSTVSTSIQLENVRSRWVPLPAAPLEVTGLEGSWVVDSQGITVSAVEGSFRGGEYAVESLVAEPTPLQLREAGTAADGLDRYRAIPEGLDPIVARTAEAVADAAAGPSAYDQALALQRFFTGGDFVYSEEAPVELGYDGTGADIVAVFLEARAGYCVHYAAAMTLMARTLGIPARIAVGFLPGSRNPDVPSEFVVSTDDLHAWPELHFDGIGWVRFEPTPSRGAVPEYASDDVPAPGEEPAVDPETGEPIEPTAAPSAGPAEPGESASPEPTPGVEGADPSDLIDGGNDGSVDGVSAAGPLQGGADARPLAAVLLALLLLLLAAPGAVRARRRARRRRSPDPLDRWRELRDTARDLGLPAEESSTPRALAAAWAARWPNDEHAPARADALDRVRTALEHRAYAQPGGRVDAPEIDGLLGALRRSAPRWRRVVATVAPVSLLDRTPADERLLAAALTT</sequence>
<proteinExistence type="predicted"/>
<keyword evidence="2" id="KW-1133">Transmembrane helix</keyword>
<feature type="transmembrane region" description="Helical" evidence="2">
    <location>
        <begin position="136"/>
        <end position="156"/>
    </location>
</feature>
<keyword evidence="2" id="KW-0812">Transmembrane</keyword>
<dbReference type="InterPro" id="IPR052901">
    <property type="entry name" value="Bact_TGase-like"/>
</dbReference>
<organism evidence="4 5">
    <name type="scientific">Microcella humidisoli</name>
    <dbReference type="NCBI Taxonomy" id="2963406"/>
    <lineage>
        <taxon>Bacteria</taxon>
        <taxon>Bacillati</taxon>
        <taxon>Actinomycetota</taxon>
        <taxon>Actinomycetes</taxon>
        <taxon>Micrococcales</taxon>
        <taxon>Microbacteriaceae</taxon>
        <taxon>Microcella</taxon>
    </lineage>
</organism>
<evidence type="ECO:0000313" key="5">
    <source>
        <dbReference type="Proteomes" id="UP001060039"/>
    </source>
</evidence>
<feature type="transmembrane region" description="Helical" evidence="2">
    <location>
        <begin position="163"/>
        <end position="180"/>
    </location>
</feature>
<accession>A0ABY5FXB9</accession>
<dbReference type="RefSeq" id="WP_255159918.1">
    <property type="nucleotide sequence ID" value="NZ_CP101497.1"/>
</dbReference>
<dbReference type="InterPro" id="IPR002931">
    <property type="entry name" value="Transglutaminase-like"/>
</dbReference>
<dbReference type="InterPro" id="IPR038765">
    <property type="entry name" value="Papain-like_cys_pep_sf"/>
</dbReference>
<dbReference type="InterPro" id="IPR021878">
    <property type="entry name" value="TgpA_N"/>
</dbReference>
<dbReference type="SUPFAM" id="SSF54001">
    <property type="entry name" value="Cysteine proteinases"/>
    <property type="match status" value="1"/>
</dbReference>
<feature type="region of interest" description="Disordered" evidence="1">
    <location>
        <begin position="548"/>
        <end position="622"/>
    </location>
</feature>
<keyword evidence="2" id="KW-0472">Membrane</keyword>
<evidence type="ECO:0000256" key="2">
    <source>
        <dbReference type="SAM" id="Phobius"/>
    </source>
</evidence>
<dbReference type="Proteomes" id="UP001060039">
    <property type="component" value="Chromosome"/>
</dbReference>
<feature type="transmembrane region" description="Helical" evidence="2">
    <location>
        <begin position="186"/>
        <end position="202"/>
    </location>
</feature>
<evidence type="ECO:0000256" key="1">
    <source>
        <dbReference type="SAM" id="MobiDB-lite"/>
    </source>
</evidence>
<reference evidence="4" key="1">
    <citation type="submission" date="2022-07" db="EMBL/GenBank/DDBJ databases">
        <title>Taxonomic analysis of Microcella humidisoli nov. sp., isolated from riverside soil.</title>
        <authorList>
            <person name="Molina K.M."/>
            <person name="Kim S.B."/>
        </authorList>
    </citation>
    <scope>NUCLEOTIDE SEQUENCE</scope>
    <source>
        <strain evidence="4">MMS21-STM10</strain>
    </source>
</reference>
<feature type="domain" description="Transglutaminase-like" evidence="3">
    <location>
        <begin position="473"/>
        <end position="545"/>
    </location>
</feature>
<feature type="transmembrane region" description="Helical" evidence="2">
    <location>
        <begin position="214"/>
        <end position="235"/>
    </location>
</feature>
<keyword evidence="5" id="KW-1185">Reference proteome</keyword>
<dbReference type="PANTHER" id="PTHR42736:SF1">
    <property type="entry name" value="PROTEIN-GLUTAMINE GAMMA-GLUTAMYLTRANSFERASE"/>
    <property type="match status" value="1"/>
</dbReference>
<dbReference type="EMBL" id="CP101497">
    <property type="protein sequence ID" value="UTT62786.1"/>
    <property type="molecule type" value="Genomic_DNA"/>
</dbReference>
<dbReference type="PANTHER" id="PTHR42736">
    <property type="entry name" value="PROTEIN-GLUTAMINE GAMMA-GLUTAMYLTRANSFERASE"/>
    <property type="match status" value="1"/>
</dbReference>
<feature type="transmembrane region" description="Helical" evidence="2">
    <location>
        <begin position="73"/>
        <end position="96"/>
    </location>
</feature>
<name>A0ABY5FXB9_9MICO</name>
<feature type="transmembrane region" description="Helical" evidence="2">
    <location>
        <begin position="21"/>
        <end position="42"/>
    </location>
</feature>
<feature type="transmembrane region" description="Helical" evidence="2">
    <location>
        <begin position="48"/>
        <end position="66"/>
    </location>
</feature>
<protein>
    <submittedName>
        <fullName evidence="4">DUF3488 and transglutaminase-like domain-containing protein</fullName>
    </submittedName>
</protein>
<feature type="compositionally biased region" description="Low complexity" evidence="1">
    <location>
        <begin position="576"/>
        <end position="594"/>
    </location>
</feature>
<evidence type="ECO:0000313" key="4">
    <source>
        <dbReference type="EMBL" id="UTT62786.1"/>
    </source>
</evidence>
<feature type="transmembrane region" description="Helical" evidence="2">
    <location>
        <begin position="635"/>
        <end position="653"/>
    </location>
</feature>
<evidence type="ECO:0000259" key="3">
    <source>
        <dbReference type="SMART" id="SM00460"/>
    </source>
</evidence>
<gene>
    <name evidence="4" type="ORF">NNL39_01320</name>
</gene>
<dbReference type="Gene3D" id="3.10.620.30">
    <property type="match status" value="1"/>
</dbReference>
<dbReference type="SMART" id="SM00460">
    <property type="entry name" value="TGc"/>
    <property type="match status" value="1"/>
</dbReference>
<dbReference type="Pfam" id="PF01841">
    <property type="entry name" value="Transglut_core"/>
    <property type="match status" value="1"/>
</dbReference>
<dbReference type="Pfam" id="PF11992">
    <property type="entry name" value="TgpA_N"/>
    <property type="match status" value="1"/>
</dbReference>